<feature type="binding site" evidence="8">
    <location>
        <position position="373"/>
    </location>
    <ligand>
        <name>[4Fe-4S] cluster</name>
        <dbReference type="ChEBI" id="CHEBI:49883"/>
        <label>1</label>
    </ligand>
</feature>
<evidence type="ECO:0000313" key="10">
    <source>
        <dbReference type="EMBL" id="SDW74618.1"/>
    </source>
</evidence>
<dbReference type="PANTHER" id="PTHR43034:SF2">
    <property type="entry name" value="ION-TRANSLOCATING OXIDOREDUCTASE COMPLEX SUBUNIT C"/>
    <property type="match status" value="1"/>
</dbReference>
<feature type="binding site" evidence="8">
    <location>
        <position position="412"/>
    </location>
    <ligand>
        <name>[4Fe-4S] cluster</name>
        <dbReference type="ChEBI" id="CHEBI:49883"/>
        <label>2</label>
    </ligand>
</feature>
<keyword evidence="1 8" id="KW-0813">Transport</keyword>
<keyword evidence="7 8" id="KW-0411">Iron-sulfur</keyword>
<dbReference type="EC" id="7.-.-.-" evidence="8"/>
<dbReference type="GO" id="GO:0009055">
    <property type="term" value="F:electron transfer activity"/>
    <property type="evidence" value="ECO:0007669"/>
    <property type="project" value="InterPro"/>
</dbReference>
<comment type="subcellular location">
    <subcellularLocation>
        <location evidence="8">Cell membrane</location>
        <topology evidence="8">Peripheral membrane protein</topology>
    </subcellularLocation>
</comment>
<keyword evidence="8" id="KW-0472">Membrane</keyword>
<dbReference type="HAMAP" id="MF_00461">
    <property type="entry name" value="RsxC_RnfC"/>
    <property type="match status" value="1"/>
</dbReference>
<dbReference type="InterPro" id="IPR037225">
    <property type="entry name" value="Nuo51_FMN-bd_sf"/>
</dbReference>
<dbReference type="OMA" id="QQLYWYS"/>
<keyword evidence="8" id="KW-1278">Translocase</keyword>
<dbReference type="InterPro" id="IPR011538">
    <property type="entry name" value="Nuo51_FMN-bd"/>
</dbReference>
<comment type="subunit">
    <text evidence="8">The complex is composed of six subunits: RnfA, RnfB, RnfC, RnfD, RnfE and RnfG.</text>
</comment>
<dbReference type="PROSITE" id="PS51379">
    <property type="entry name" value="4FE4S_FER_2"/>
    <property type="match status" value="2"/>
</dbReference>
<name>A0A1H2W1X6_ACIFE</name>
<evidence type="ECO:0000256" key="3">
    <source>
        <dbReference type="ARBA" id="ARBA00022723"/>
    </source>
</evidence>
<dbReference type="Pfam" id="PF10531">
    <property type="entry name" value="SLBB"/>
    <property type="match status" value="1"/>
</dbReference>
<keyword evidence="4 8" id="KW-0677">Repeat</keyword>
<dbReference type="EMBL" id="FNOP01000005">
    <property type="protein sequence ID" value="SDW74618.1"/>
    <property type="molecule type" value="Genomic_DNA"/>
</dbReference>
<reference evidence="10 11" key="1">
    <citation type="submission" date="2016-10" db="EMBL/GenBank/DDBJ databases">
        <authorList>
            <person name="Varghese N."/>
            <person name="Submissions S."/>
        </authorList>
    </citation>
    <scope>NUCLEOTIDE SEQUENCE [LARGE SCALE GENOMIC DNA]</scope>
    <source>
        <strain evidence="10 11">WCC6</strain>
    </source>
</reference>
<feature type="binding site" evidence="8">
    <location>
        <position position="415"/>
    </location>
    <ligand>
        <name>[4Fe-4S] cluster</name>
        <dbReference type="ChEBI" id="CHEBI:49883"/>
        <label>2</label>
    </ligand>
</feature>
<keyword evidence="2 8" id="KW-0004">4Fe-4S</keyword>
<evidence type="ECO:0000256" key="2">
    <source>
        <dbReference type="ARBA" id="ARBA00022485"/>
    </source>
</evidence>
<dbReference type="InterPro" id="IPR026902">
    <property type="entry name" value="RnfC_N"/>
</dbReference>
<dbReference type="InterPro" id="IPR010208">
    <property type="entry name" value="Ion_transpt_RnfC/RsxC"/>
</dbReference>
<keyword evidence="5 8" id="KW-0249">Electron transport</keyword>
<dbReference type="Pfam" id="PF01512">
    <property type="entry name" value="Complex1_51K"/>
    <property type="match status" value="1"/>
</dbReference>
<keyword evidence="8" id="KW-1003">Cell membrane</keyword>
<evidence type="ECO:0000313" key="11">
    <source>
        <dbReference type="Proteomes" id="UP000182379"/>
    </source>
</evidence>
<dbReference type="Gene3D" id="3.30.70.20">
    <property type="match status" value="1"/>
</dbReference>
<dbReference type="NCBIfam" id="NF003454">
    <property type="entry name" value="PRK05035.1"/>
    <property type="match status" value="1"/>
</dbReference>
<feature type="domain" description="4Fe-4S ferredoxin-type" evidence="9">
    <location>
        <begin position="403"/>
        <end position="432"/>
    </location>
</feature>
<dbReference type="InterPro" id="IPR017900">
    <property type="entry name" value="4Fe4S_Fe_S_CS"/>
</dbReference>
<dbReference type="SUPFAM" id="SSF142019">
    <property type="entry name" value="Nqo1 FMN-binding domain-like"/>
    <property type="match status" value="1"/>
</dbReference>
<dbReference type="AlphaFoldDB" id="A0A1H2W1X6"/>
<dbReference type="Proteomes" id="UP000182379">
    <property type="component" value="Unassembled WGS sequence"/>
</dbReference>
<comment type="function">
    <text evidence="8">Part of a membrane-bound complex that couples electron transfer with translocation of ions across the membrane.</text>
</comment>
<evidence type="ECO:0000256" key="1">
    <source>
        <dbReference type="ARBA" id="ARBA00022448"/>
    </source>
</evidence>
<dbReference type="GO" id="GO:0022900">
    <property type="term" value="P:electron transport chain"/>
    <property type="evidence" value="ECO:0007669"/>
    <property type="project" value="UniProtKB-UniRule"/>
</dbReference>
<comment type="caution">
    <text evidence="10">The sequence shown here is derived from an EMBL/GenBank/DDBJ whole genome shotgun (WGS) entry which is preliminary data.</text>
</comment>
<dbReference type="Pfam" id="PF13237">
    <property type="entry name" value="Fer4_10"/>
    <property type="match status" value="1"/>
</dbReference>
<organism evidence="10 11">
    <name type="scientific">Acidaminococcus fermentans</name>
    <dbReference type="NCBI Taxonomy" id="905"/>
    <lineage>
        <taxon>Bacteria</taxon>
        <taxon>Bacillati</taxon>
        <taxon>Bacillota</taxon>
        <taxon>Negativicutes</taxon>
        <taxon>Acidaminococcales</taxon>
        <taxon>Acidaminococcaceae</taxon>
        <taxon>Acidaminococcus</taxon>
    </lineage>
</organism>
<comment type="cofactor">
    <cofactor evidence="8">
        <name>[4Fe-4S] cluster</name>
        <dbReference type="ChEBI" id="CHEBI:49883"/>
    </cofactor>
    <text evidence="8">Binds 2 [4Fe-4S] clusters per subunit.</text>
</comment>
<dbReference type="RefSeq" id="WP_012937513.1">
    <property type="nucleotide sequence ID" value="NZ_JBNPMU010000032.1"/>
</dbReference>
<evidence type="ECO:0000256" key="8">
    <source>
        <dbReference type="HAMAP-Rule" id="MF_00461"/>
    </source>
</evidence>
<dbReference type="InterPro" id="IPR019554">
    <property type="entry name" value="Soluble_ligand-bd"/>
</dbReference>
<dbReference type="PROSITE" id="PS00198">
    <property type="entry name" value="4FE4S_FER_1"/>
    <property type="match status" value="1"/>
</dbReference>
<evidence type="ECO:0000259" key="9">
    <source>
        <dbReference type="PROSITE" id="PS51379"/>
    </source>
</evidence>
<dbReference type="GO" id="GO:0005886">
    <property type="term" value="C:plasma membrane"/>
    <property type="evidence" value="ECO:0007669"/>
    <property type="project" value="UniProtKB-SubCell"/>
</dbReference>
<comment type="similarity">
    <text evidence="8">Belongs to the 4Fe4S bacterial-type ferredoxin family. RnfC subfamily.</text>
</comment>
<evidence type="ECO:0000256" key="6">
    <source>
        <dbReference type="ARBA" id="ARBA00023004"/>
    </source>
</evidence>
<keyword evidence="3 8" id="KW-0479">Metal-binding</keyword>
<proteinExistence type="inferred from homology"/>
<dbReference type="SUPFAM" id="SSF46548">
    <property type="entry name" value="alpha-helical ferredoxin"/>
    <property type="match status" value="1"/>
</dbReference>
<evidence type="ECO:0000256" key="5">
    <source>
        <dbReference type="ARBA" id="ARBA00022982"/>
    </source>
</evidence>
<feature type="domain" description="4Fe-4S ferredoxin-type" evidence="9">
    <location>
        <begin position="364"/>
        <end position="392"/>
    </location>
</feature>
<accession>A0A1H2W1X6</accession>
<dbReference type="InterPro" id="IPR017896">
    <property type="entry name" value="4Fe4S_Fe-S-bd"/>
</dbReference>
<dbReference type="GO" id="GO:0051539">
    <property type="term" value="F:4 iron, 4 sulfur cluster binding"/>
    <property type="evidence" value="ECO:0007669"/>
    <property type="project" value="UniProtKB-KW"/>
</dbReference>
<feature type="binding site" evidence="8">
    <location>
        <position position="422"/>
    </location>
    <ligand>
        <name>[4Fe-4S] cluster</name>
        <dbReference type="ChEBI" id="CHEBI:49883"/>
        <label>1</label>
    </ligand>
</feature>
<dbReference type="GO" id="GO:0046872">
    <property type="term" value="F:metal ion binding"/>
    <property type="evidence" value="ECO:0007669"/>
    <property type="project" value="UniProtKB-KW"/>
</dbReference>
<feature type="binding site" evidence="8">
    <location>
        <position position="383"/>
    </location>
    <ligand>
        <name>[4Fe-4S] cluster</name>
        <dbReference type="ChEBI" id="CHEBI:49883"/>
        <label>2</label>
    </ligand>
</feature>
<protein>
    <recommendedName>
        <fullName evidence="8">Ion-translocating oxidoreductase complex subunit C</fullName>
        <ecNumber evidence="8">7.-.-.-</ecNumber>
    </recommendedName>
    <alternativeName>
        <fullName evidence="8">Rnf electron transport complex subunit C</fullName>
    </alternativeName>
</protein>
<dbReference type="PANTHER" id="PTHR43034">
    <property type="entry name" value="ION-TRANSLOCATING OXIDOREDUCTASE COMPLEX SUBUNIT C"/>
    <property type="match status" value="1"/>
</dbReference>
<dbReference type="Gene3D" id="3.10.20.600">
    <property type="match status" value="1"/>
</dbReference>
<keyword evidence="6 8" id="KW-0408">Iron</keyword>
<evidence type="ECO:0000256" key="4">
    <source>
        <dbReference type="ARBA" id="ARBA00022737"/>
    </source>
</evidence>
<gene>
    <name evidence="8" type="primary">rnfC</name>
    <name evidence="10" type="ORF">SAMN05216495_10569</name>
</gene>
<feature type="binding site" evidence="8">
    <location>
        <position position="376"/>
    </location>
    <ligand>
        <name>[4Fe-4S] cluster</name>
        <dbReference type="ChEBI" id="CHEBI:49883"/>
        <label>1</label>
    </ligand>
</feature>
<evidence type="ECO:0000256" key="7">
    <source>
        <dbReference type="ARBA" id="ARBA00023014"/>
    </source>
</evidence>
<dbReference type="Pfam" id="PF13375">
    <property type="entry name" value="RnfC_N"/>
    <property type="match status" value="1"/>
</dbReference>
<dbReference type="NCBIfam" id="TIGR01945">
    <property type="entry name" value="rnfC"/>
    <property type="match status" value="1"/>
</dbReference>
<feature type="binding site" evidence="8">
    <location>
        <position position="418"/>
    </location>
    <ligand>
        <name>[4Fe-4S] cluster</name>
        <dbReference type="ChEBI" id="CHEBI:49883"/>
        <label>2</label>
    </ligand>
</feature>
<sequence length="455" mass="48841">MSAQEASFMGGVEVPPSKSLTDKVAIERCPAPDVVYIPLSQHIGAPAKPVVKPGDKVTIGQVIGEAGGFVSTNIHASVSGMVMKLENRYMPHGMISQCVVIKNDGQDTLCEDIKPRSEEEITPDLIRQVLREKGIAGMGGATFPTAVKYAPPKEGHCPIDTILLNGIECEPFVTADHRTLLEYADEIIQGLKYFMLASGAAKGIIGIEDNKPDAIELMQKKVAGEANIEVCVCKEKYPQGSEKHLIYAATGRTVPDRGLPADVGVIVDNVGTAVAACRAVKNNIPLYERVVTISGDGVNKPGNYIVRLGTLFSDAVEKAAGGLKGDPGKIVAGGMMMGFAVNSLDYPITKGSSGLLIFNSKSPFAQYVEPDPCVHCARCVDACPMKLEPTEIVQAVKKQNWDDAERFFCHACIECGSCAFVCPAHIPLVQYIRMGKQFIRGKGDGGHNPFYKFDK</sequence>
<dbReference type="Gene3D" id="3.40.50.11540">
    <property type="entry name" value="NADH-ubiquinone oxidoreductase 51kDa subunit"/>
    <property type="match status" value="1"/>
</dbReference>
<feature type="binding site" evidence="8">
    <location>
        <position position="379"/>
    </location>
    <ligand>
        <name>[4Fe-4S] cluster</name>
        <dbReference type="ChEBI" id="CHEBI:49883"/>
        <label>1</label>
    </ligand>
</feature>